<organism evidence="1 2">
    <name type="scientific">Paenibacillus suaedae</name>
    <dbReference type="NCBI Taxonomy" id="3077233"/>
    <lineage>
        <taxon>Bacteria</taxon>
        <taxon>Bacillati</taxon>
        <taxon>Bacillota</taxon>
        <taxon>Bacilli</taxon>
        <taxon>Bacillales</taxon>
        <taxon>Paenibacillaceae</taxon>
        <taxon>Paenibacillus</taxon>
    </lineage>
</organism>
<dbReference type="Proteomes" id="UP001250538">
    <property type="component" value="Unassembled WGS sequence"/>
</dbReference>
<sequence length="461" mass="50616">MYKKQEWKDEIPDLSKPILDSTGKQKVDPQTGRPLWELVQEGTRITSSRLNHMEDGIQAAHDSIENISQSLTPESIGAAKKADLDTFQKNSVSIKTNTSKDFNTYREPGLFFVGSLSEYTNAPSSDGGFSWGILRVETLGTTAYVVQSYTCVLNNVTFTRSKAEDSTGRGWEPWRATSKLDSDGVLRLSKWLDIRSDGPAANLIGSTHVYQQFLVGDQRKGYVGAGDPNAPNNIAVVSDHGDTVVNAKTNIWLNASAGAVHLNGRNVLWELDQVKQSGVNNKQALVDALNAKGIAASVNEDWGTLIAKVRQAAVIKTAYINTEREVAPNKYSDRHNFFDMPPGTTKVTFFADSDYSTAMYEQSNYYDGTQMEFVVRDGYGHECVVAGSFRGSRMYLFSFSIDTVANNARCSFYDGDANKLHGTYNNKAADLNPDKGLSFGTYIFGTGHTVVSRAGGLITYS</sequence>
<dbReference type="RefSeq" id="WP_315747329.1">
    <property type="nucleotide sequence ID" value="NZ_JAVYAA010000010.1"/>
</dbReference>
<proteinExistence type="predicted"/>
<reference evidence="2" key="1">
    <citation type="submission" date="2023-09" db="EMBL/GenBank/DDBJ databases">
        <title>Paenibacillus sp. chi10 Genome sequencing and assembly.</title>
        <authorList>
            <person name="Kim I."/>
        </authorList>
    </citation>
    <scope>NUCLEOTIDE SEQUENCE [LARGE SCALE GENOMIC DNA]</scope>
    <source>
        <strain evidence="2">chi10</strain>
    </source>
</reference>
<accession>A0AAJ2K029</accession>
<evidence type="ECO:0000313" key="1">
    <source>
        <dbReference type="EMBL" id="MDT8979968.1"/>
    </source>
</evidence>
<name>A0AAJ2K029_9BACL</name>
<comment type="caution">
    <text evidence="1">The sequence shown here is derived from an EMBL/GenBank/DDBJ whole genome shotgun (WGS) entry which is preliminary data.</text>
</comment>
<dbReference type="CDD" id="cd19958">
    <property type="entry name" value="pyocin_knob"/>
    <property type="match status" value="1"/>
</dbReference>
<evidence type="ECO:0000313" key="2">
    <source>
        <dbReference type="Proteomes" id="UP001250538"/>
    </source>
</evidence>
<dbReference type="AlphaFoldDB" id="A0AAJ2K029"/>
<gene>
    <name evidence="1" type="ORF">RQP50_27440</name>
</gene>
<protein>
    <submittedName>
        <fullName evidence="1">Pyocin knob domain-containing protein</fullName>
    </submittedName>
</protein>
<keyword evidence="2" id="KW-1185">Reference proteome</keyword>
<dbReference type="EMBL" id="JAVYAA010000010">
    <property type="protein sequence ID" value="MDT8979968.1"/>
    <property type="molecule type" value="Genomic_DNA"/>
</dbReference>